<dbReference type="Gene3D" id="3.40.50.300">
    <property type="entry name" value="P-loop containing nucleotide triphosphate hydrolases"/>
    <property type="match status" value="1"/>
</dbReference>
<name>A0A7S1BN79_9STRA</name>
<dbReference type="Pfam" id="PF00271">
    <property type="entry name" value="Helicase_C"/>
    <property type="match status" value="1"/>
</dbReference>
<dbReference type="PROSITE" id="PS51192">
    <property type="entry name" value="HELICASE_ATP_BIND_1"/>
    <property type="match status" value="1"/>
</dbReference>
<dbReference type="GO" id="GO:0000785">
    <property type="term" value="C:chromatin"/>
    <property type="evidence" value="ECO:0007669"/>
    <property type="project" value="TreeGrafter"/>
</dbReference>
<dbReference type="PANTHER" id="PTHR45623">
    <property type="entry name" value="CHROMODOMAIN-HELICASE-DNA-BINDING PROTEIN 3-RELATED-RELATED"/>
    <property type="match status" value="1"/>
</dbReference>
<gene>
    <name evidence="8" type="ORF">CHYS00102_LOCUS18645</name>
</gene>
<dbReference type="InterPro" id="IPR001650">
    <property type="entry name" value="Helicase_C-like"/>
</dbReference>
<dbReference type="GO" id="GO:0042393">
    <property type="term" value="F:histone binding"/>
    <property type="evidence" value="ECO:0007669"/>
    <property type="project" value="TreeGrafter"/>
</dbReference>
<dbReference type="GO" id="GO:0005524">
    <property type="term" value="F:ATP binding"/>
    <property type="evidence" value="ECO:0007669"/>
    <property type="project" value="InterPro"/>
</dbReference>
<dbReference type="InterPro" id="IPR015195">
    <property type="entry name" value="SLIDE"/>
</dbReference>
<dbReference type="InterPro" id="IPR049730">
    <property type="entry name" value="SNF2/RAD54-like_C"/>
</dbReference>
<dbReference type="Gene3D" id="3.40.50.10810">
    <property type="entry name" value="Tandem AAA-ATPase domain"/>
    <property type="match status" value="1"/>
</dbReference>
<reference evidence="8" key="1">
    <citation type="submission" date="2021-01" db="EMBL/GenBank/DDBJ databases">
        <authorList>
            <person name="Corre E."/>
            <person name="Pelletier E."/>
            <person name="Niang G."/>
            <person name="Scheremetjew M."/>
            <person name="Finn R."/>
            <person name="Kale V."/>
            <person name="Holt S."/>
            <person name="Cochrane G."/>
            <person name="Meng A."/>
            <person name="Brown T."/>
            <person name="Cohen L."/>
        </authorList>
    </citation>
    <scope>NUCLEOTIDE SEQUENCE</scope>
    <source>
        <strain evidence="8">308</strain>
    </source>
</reference>
<dbReference type="SMART" id="SM00487">
    <property type="entry name" value="DEXDc"/>
    <property type="match status" value="1"/>
</dbReference>
<dbReference type="GO" id="GO:0003677">
    <property type="term" value="F:DNA binding"/>
    <property type="evidence" value="ECO:0007669"/>
    <property type="project" value="InterPro"/>
</dbReference>
<evidence type="ECO:0000256" key="4">
    <source>
        <dbReference type="ARBA" id="ARBA00023242"/>
    </source>
</evidence>
<dbReference type="GO" id="GO:0003682">
    <property type="term" value="F:chromatin binding"/>
    <property type="evidence" value="ECO:0007669"/>
    <property type="project" value="TreeGrafter"/>
</dbReference>
<proteinExistence type="inferred from homology"/>
<evidence type="ECO:0000256" key="3">
    <source>
        <dbReference type="ARBA" id="ARBA00022801"/>
    </source>
</evidence>
<protein>
    <submittedName>
        <fullName evidence="8">Uncharacterized protein</fullName>
    </submittedName>
</protein>
<dbReference type="SMART" id="SM00490">
    <property type="entry name" value="HELICc"/>
    <property type="match status" value="1"/>
</dbReference>
<evidence type="ECO:0000259" key="6">
    <source>
        <dbReference type="PROSITE" id="PS51192"/>
    </source>
</evidence>
<keyword evidence="3" id="KW-0378">Hydrolase</keyword>
<keyword evidence="4" id="KW-0539">Nucleus</keyword>
<evidence type="ECO:0000313" key="8">
    <source>
        <dbReference type="EMBL" id="CAD8891439.1"/>
    </source>
</evidence>
<feature type="domain" description="Helicase C-terminal" evidence="7">
    <location>
        <begin position="481"/>
        <end position="632"/>
    </location>
</feature>
<dbReference type="CDD" id="cd18793">
    <property type="entry name" value="SF2_C_SNF"/>
    <property type="match status" value="1"/>
</dbReference>
<dbReference type="EMBL" id="HBFR01025903">
    <property type="protein sequence ID" value="CAD8891439.1"/>
    <property type="molecule type" value="Transcribed_RNA"/>
</dbReference>
<feature type="compositionally biased region" description="Basic and acidic residues" evidence="5">
    <location>
        <begin position="1201"/>
        <end position="1212"/>
    </location>
</feature>
<evidence type="ECO:0000256" key="2">
    <source>
        <dbReference type="ARBA" id="ARBA00009687"/>
    </source>
</evidence>
<dbReference type="GO" id="GO:0016887">
    <property type="term" value="F:ATP hydrolysis activity"/>
    <property type="evidence" value="ECO:0007669"/>
    <property type="project" value="TreeGrafter"/>
</dbReference>
<feature type="domain" description="Helicase ATP-binding" evidence="6">
    <location>
        <begin position="153"/>
        <end position="348"/>
    </location>
</feature>
<dbReference type="PANTHER" id="PTHR45623:SF49">
    <property type="entry name" value="SWI_SNF-RELATED MATRIX-ASSOCIATED ACTIN-DEPENDENT REGULATOR OF CHROMATIN SUBFAMILY A MEMBER 5"/>
    <property type="match status" value="1"/>
</dbReference>
<comment type="subcellular location">
    <subcellularLocation>
        <location evidence="1">Nucleus</location>
    </subcellularLocation>
</comment>
<dbReference type="GO" id="GO:0005634">
    <property type="term" value="C:nucleus"/>
    <property type="evidence" value="ECO:0007669"/>
    <property type="project" value="UniProtKB-SubCell"/>
</dbReference>
<feature type="region of interest" description="Disordered" evidence="5">
    <location>
        <begin position="1"/>
        <end position="50"/>
    </location>
</feature>
<evidence type="ECO:0000256" key="1">
    <source>
        <dbReference type="ARBA" id="ARBA00004123"/>
    </source>
</evidence>
<feature type="region of interest" description="Disordered" evidence="5">
    <location>
        <begin position="1347"/>
        <end position="1369"/>
    </location>
</feature>
<dbReference type="SUPFAM" id="SSF46689">
    <property type="entry name" value="Homeodomain-like"/>
    <property type="match status" value="1"/>
</dbReference>
<feature type="region of interest" description="Disordered" evidence="5">
    <location>
        <begin position="1193"/>
        <end position="1216"/>
    </location>
</feature>
<feature type="region of interest" description="Disordered" evidence="5">
    <location>
        <begin position="67"/>
        <end position="129"/>
    </location>
</feature>
<sequence length="1369" mass="157344">MDPQEAAERRRIKEAKRAATIERQRLKEKTDNAIAERHNKMDRQQDLKSQQRLEYLLKKSDIFAKLKMGKTKSELEADAQKGGGTRSQKKANGSNGRRSSKSRHRHGDEIGNPDEDGEDDDEEEAHTFLTKQPNCIEFGTLKPYQLEGLNWMIHLQEKGINGILADEMGLGKTLQSISVLAYNLEYLNLQGPHLIAVPKSTLSNWMNELKRWCPSLRAIRFHGSREERAELIAKYFTNKAACHDGRRPTKKVEDPETKKMVDDNSDNPRLWDVCVTTYEVINTEKKVLSKFAWKYMVIDEAHRLKNEASIFSKTVRELRTAHRLLLTGTPLQNNLHELWALLNFLLPDIFSSSEQFDEWFNLDVDDDDAKKNMIETLHKILRPFMIRRLKADVAKGLPPKTETLVMVGMSKLQKQLYKKLLLRDIDSVTGNSSQQGKTAILNIVMQLRKCCAHPYLFEGVEDRTLDPLGSHLVENCGKLCLVDKLLVKLKQRGSRVLIFTQMTRVLDILEDYMVMRGHQYCRIDGNTEYEVRESSIAEYNRPGSDKFCFLLSTRAGGLGINLQTADTCILYDSDWNPQADLQAQDRCHRLGQTRPVNVYRLVTENTIEEKIVERAQQKLKLDAMVVQQGRLKEKDSKVSKEEIMAAIRFGADAVFRSDESTITDEDIDVILERSKAKTKELQEKIQKAEKGDLLDFRLDTGFSAQTFEGVDYSDKDLRAQLRLLAADSMGKRERKPVAINYSHHIAPKKSMMVNNRKIKLPRSLRLPRMEVHQFYDRERLEVLGKLEFQTYAVLKQKEQLPPREYIDRARTLLPPELAEEKLRLLDAGFQNWTRSQYFHFVKATAKYGRDDLESISADLELPVELVTAYSRAFWKNGESLQTGEWERVKGTIEKGEAKIAKRKLLSNLLKKFLQTFDDPRREMTFANKGTQHFMLELDRALLCSVDKHGYGNWEAVRDELRNDRMLQFNHSVLGMTCDSISKRCEYRMRQMEKELDAREKKVKYQSSVGVMGSQRLAKVWHEVIEYERQALENEARGVVFPPTDKLSEQARGIWKDRQKERQSWIDRLREIHSHCRGAKALADITRKQIRDNAQYVNYSNITLKEGGRALAQNPGALDLEARINAKILRVPACGECEACRNAVRKTGQSHSIVNKLCEKRMEVRSDLIAQEAPLVLSNIDDITNCYAADGDTNMNGSYDDDSQKGEKKRYFGENRGNPLGNKRMAVPDELLPELCSLITAFGTNRRNHIINDFARSHPSSSNRQVTKKFAELSTKIRPSCVPEPAVKGGRAIMFYLRPRFYKLLNQADRPENWKQAAEEDEILWRKEQREIKDALTKTNIVSSIEDVASKSQTSEVTAEIADGDETEED</sequence>
<organism evidence="8">
    <name type="scientific">Corethron hystrix</name>
    <dbReference type="NCBI Taxonomy" id="216773"/>
    <lineage>
        <taxon>Eukaryota</taxon>
        <taxon>Sar</taxon>
        <taxon>Stramenopiles</taxon>
        <taxon>Ochrophyta</taxon>
        <taxon>Bacillariophyta</taxon>
        <taxon>Coscinodiscophyceae</taxon>
        <taxon>Corethrophycidae</taxon>
        <taxon>Corethrales</taxon>
        <taxon>Corethraceae</taxon>
        <taxon>Corethron</taxon>
    </lineage>
</organism>
<dbReference type="GO" id="GO:0034728">
    <property type="term" value="P:nucleosome organization"/>
    <property type="evidence" value="ECO:0007669"/>
    <property type="project" value="TreeGrafter"/>
</dbReference>
<dbReference type="InterPro" id="IPR000330">
    <property type="entry name" value="SNF2_N"/>
</dbReference>
<dbReference type="InterPro" id="IPR027417">
    <property type="entry name" value="P-loop_NTPase"/>
</dbReference>
<comment type="similarity">
    <text evidence="2">Belongs to the SNF2/RAD54 helicase family. ISWI subfamily.</text>
</comment>
<dbReference type="PROSITE" id="PS51194">
    <property type="entry name" value="HELICASE_CTER"/>
    <property type="match status" value="1"/>
</dbReference>
<dbReference type="InterPro" id="IPR014001">
    <property type="entry name" value="Helicase_ATP-bd"/>
</dbReference>
<feature type="compositionally biased region" description="Acidic residues" evidence="5">
    <location>
        <begin position="111"/>
        <end position="124"/>
    </location>
</feature>
<evidence type="ECO:0000256" key="5">
    <source>
        <dbReference type="SAM" id="MobiDB-lite"/>
    </source>
</evidence>
<dbReference type="InterPro" id="IPR009057">
    <property type="entry name" value="Homeodomain-like_sf"/>
</dbReference>
<dbReference type="InterPro" id="IPR038718">
    <property type="entry name" value="SNF2-like_sf"/>
</dbReference>
<dbReference type="Pfam" id="PF00176">
    <property type="entry name" value="SNF2-rel_dom"/>
    <property type="match status" value="1"/>
</dbReference>
<dbReference type="Gene3D" id="1.10.10.60">
    <property type="entry name" value="Homeodomain-like"/>
    <property type="match status" value="2"/>
</dbReference>
<accession>A0A7S1BN79</accession>
<evidence type="ECO:0000259" key="7">
    <source>
        <dbReference type="PROSITE" id="PS51194"/>
    </source>
</evidence>
<dbReference type="Pfam" id="PF09111">
    <property type="entry name" value="SLIDE"/>
    <property type="match status" value="1"/>
</dbReference>
<dbReference type="GO" id="GO:0140658">
    <property type="term" value="F:ATP-dependent chromatin remodeler activity"/>
    <property type="evidence" value="ECO:0007669"/>
    <property type="project" value="TreeGrafter"/>
</dbReference>
<dbReference type="SUPFAM" id="SSF52540">
    <property type="entry name" value="P-loop containing nucleoside triphosphate hydrolases"/>
    <property type="match status" value="2"/>
</dbReference>
<dbReference type="FunFam" id="3.40.50.300:FF:000082">
    <property type="entry name" value="ISWI chromatin remodeling complex ATPase ISW1"/>
    <property type="match status" value="1"/>
</dbReference>